<feature type="region of interest" description="Disordered" evidence="3">
    <location>
        <begin position="163"/>
        <end position="221"/>
    </location>
</feature>
<dbReference type="SMART" id="SM00398">
    <property type="entry name" value="HMG"/>
    <property type="match status" value="1"/>
</dbReference>
<dbReference type="GO" id="GO:0005634">
    <property type="term" value="C:nucleus"/>
    <property type="evidence" value="ECO:0007669"/>
    <property type="project" value="UniProtKB-UniRule"/>
</dbReference>
<feature type="DNA-binding region" description="HMG box" evidence="2">
    <location>
        <begin position="86"/>
        <end position="154"/>
    </location>
</feature>
<protein>
    <submittedName>
        <fullName evidence="5">Non-histone chromosomal protein 6</fullName>
    </submittedName>
</protein>
<dbReference type="InterPro" id="IPR050342">
    <property type="entry name" value="HMGB"/>
</dbReference>
<sequence>MSVSYEEMEAKRQEMVASFKEIASAMTRCVAIIEDYARLSPSTLTTTAALAAVENGALALGALEAVAGGKKQRVKKEKKPKDPNAPKRPPSAYLLFQNDVRESIRQANPGMPYKEILSVIANRWKDLSDSQRKVYEDAYNDATTQFRAADEAYKTLGVPATLAGVADSDEDDDTDATPPPAPKPAAVTPTPKKGDKKRKKDDAPVTPVVDAGADKKKAKKK</sequence>
<dbReference type="Gene3D" id="1.10.30.10">
    <property type="entry name" value="High mobility group box domain"/>
    <property type="match status" value="1"/>
</dbReference>
<dbReference type="RefSeq" id="XP_062628621.1">
    <property type="nucleotide sequence ID" value="XM_062772637.1"/>
</dbReference>
<dbReference type="Pfam" id="PF00505">
    <property type="entry name" value="HMG_box"/>
    <property type="match status" value="1"/>
</dbReference>
<evidence type="ECO:0000313" key="6">
    <source>
        <dbReference type="Proteomes" id="UP000827549"/>
    </source>
</evidence>
<dbReference type="AlphaFoldDB" id="A0AAF1BN00"/>
<dbReference type="SUPFAM" id="SSF47095">
    <property type="entry name" value="HMG-box"/>
    <property type="match status" value="1"/>
</dbReference>
<feature type="domain" description="HMG box" evidence="4">
    <location>
        <begin position="86"/>
        <end position="154"/>
    </location>
</feature>
<dbReference type="InterPro" id="IPR009071">
    <property type="entry name" value="HMG_box_dom"/>
</dbReference>
<organism evidence="5 6">
    <name type="scientific">Vanrija pseudolonga</name>
    <dbReference type="NCBI Taxonomy" id="143232"/>
    <lineage>
        <taxon>Eukaryota</taxon>
        <taxon>Fungi</taxon>
        <taxon>Dikarya</taxon>
        <taxon>Basidiomycota</taxon>
        <taxon>Agaricomycotina</taxon>
        <taxon>Tremellomycetes</taxon>
        <taxon>Trichosporonales</taxon>
        <taxon>Trichosporonaceae</taxon>
        <taxon>Vanrija</taxon>
    </lineage>
</organism>
<name>A0AAF1BN00_9TREE</name>
<dbReference type="PANTHER" id="PTHR48112:SF22">
    <property type="entry name" value="MITOCHONDRIAL TRANSCRIPTION FACTOR A, ISOFORM B"/>
    <property type="match status" value="1"/>
</dbReference>
<evidence type="ECO:0000256" key="2">
    <source>
        <dbReference type="PROSITE-ProRule" id="PRU00267"/>
    </source>
</evidence>
<keyword evidence="6" id="KW-1185">Reference proteome</keyword>
<keyword evidence="2" id="KW-0539">Nucleus</keyword>
<accession>A0AAF1BN00</accession>
<dbReference type="EMBL" id="CP086717">
    <property type="protein sequence ID" value="WOO82589.1"/>
    <property type="molecule type" value="Genomic_DNA"/>
</dbReference>
<keyword evidence="1 2" id="KW-0238">DNA-binding</keyword>
<dbReference type="Proteomes" id="UP000827549">
    <property type="component" value="Chromosome 4"/>
</dbReference>
<evidence type="ECO:0000259" key="4">
    <source>
        <dbReference type="PROSITE" id="PS50118"/>
    </source>
</evidence>
<dbReference type="PANTHER" id="PTHR48112">
    <property type="entry name" value="HIGH MOBILITY GROUP PROTEIN DSP1"/>
    <property type="match status" value="1"/>
</dbReference>
<dbReference type="InterPro" id="IPR036910">
    <property type="entry name" value="HMG_box_dom_sf"/>
</dbReference>
<evidence type="ECO:0000256" key="3">
    <source>
        <dbReference type="SAM" id="MobiDB-lite"/>
    </source>
</evidence>
<gene>
    <name evidence="5" type="primary">nhp6</name>
    <name evidence="5" type="ORF">LOC62_04G006071</name>
</gene>
<dbReference type="GeneID" id="87809298"/>
<feature type="region of interest" description="Disordered" evidence="3">
    <location>
        <begin position="71"/>
        <end position="91"/>
    </location>
</feature>
<evidence type="ECO:0000313" key="5">
    <source>
        <dbReference type="EMBL" id="WOO82589.1"/>
    </source>
</evidence>
<evidence type="ECO:0000256" key="1">
    <source>
        <dbReference type="ARBA" id="ARBA00023125"/>
    </source>
</evidence>
<dbReference type="GO" id="GO:0003677">
    <property type="term" value="F:DNA binding"/>
    <property type="evidence" value="ECO:0007669"/>
    <property type="project" value="UniProtKB-UniRule"/>
</dbReference>
<proteinExistence type="predicted"/>
<dbReference type="PROSITE" id="PS50118">
    <property type="entry name" value="HMG_BOX_2"/>
    <property type="match status" value="1"/>
</dbReference>
<reference evidence="5" key="1">
    <citation type="submission" date="2023-10" db="EMBL/GenBank/DDBJ databases">
        <authorList>
            <person name="Noh H."/>
        </authorList>
    </citation>
    <scope>NUCLEOTIDE SEQUENCE</scope>
    <source>
        <strain evidence="5">DUCC4014</strain>
    </source>
</reference>